<accession>H1HKS5</accession>
<dbReference type="Gene3D" id="1.10.275.10">
    <property type="entry name" value="Fumarase/aspartase (N-terminal domain)"/>
    <property type="match status" value="1"/>
</dbReference>
<feature type="domain" description="Fumarase C C-terminal" evidence="9">
    <location>
        <begin position="437"/>
        <end position="489"/>
    </location>
</feature>
<reference evidence="10 11" key="1">
    <citation type="submission" date="2011-12" db="EMBL/GenBank/DDBJ databases">
        <title>The Genome Sequence of Prevotella maculosa OT 289.</title>
        <authorList>
            <consortium name="The Broad Institute Genome Sequencing Platform"/>
            <person name="Earl A."/>
            <person name="Ward D."/>
            <person name="Feldgarden M."/>
            <person name="Gevers D."/>
            <person name="Izard J."/>
            <person name="Blanton J.M."/>
            <person name="Mathney J."/>
            <person name="Tanner A.C."/>
            <person name="Dewhirst F.E."/>
            <person name="Young S.K."/>
            <person name="Zeng Q."/>
            <person name="Gargeya S."/>
            <person name="Fitzgerald M."/>
            <person name="Haas B."/>
            <person name="Abouelleil A."/>
            <person name="Alvarado L."/>
            <person name="Arachchi H.M."/>
            <person name="Berlin A."/>
            <person name="Chapman S.B."/>
            <person name="Gearin G."/>
            <person name="Goldberg J."/>
            <person name="Griggs A."/>
            <person name="Gujja S."/>
            <person name="Hansen M."/>
            <person name="Heiman D."/>
            <person name="Howarth C."/>
            <person name="Larimer J."/>
            <person name="Lui A."/>
            <person name="MacDonald P.J.P."/>
            <person name="McCowen C."/>
            <person name="Montmayeur A."/>
            <person name="Murphy C."/>
            <person name="Neiman D."/>
            <person name="Pearson M."/>
            <person name="Priest M."/>
            <person name="Roberts A."/>
            <person name="Saif S."/>
            <person name="Shea T."/>
            <person name="Sisk P."/>
            <person name="Stolte C."/>
            <person name="Sykes S."/>
            <person name="Wortman J."/>
            <person name="Nusbaum C."/>
            <person name="Birren B."/>
        </authorList>
    </citation>
    <scope>NUCLEOTIDE SEQUENCE [LARGE SCALE GENOMIC DNA]</scope>
    <source>
        <strain evidence="10 11">OT 289</strain>
    </source>
</reference>
<dbReference type="InterPro" id="IPR051546">
    <property type="entry name" value="Aspartate_Ammonia-Lyase"/>
</dbReference>
<dbReference type="PANTHER" id="PTHR42696">
    <property type="entry name" value="ASPARTATE AMMONIA-LYASE"/>
    <property type="match status" value="1"/>
</dbReference>
<evidence type="ECO:0000256" key="1">
    <source>
        <dbReference type="ARBA" id="ARBA00005596"/>
    </source>
</evidence>
<dbReference type="GO" id="GO:0006099">
    <property type="term" value="P:tricarboxylic acid cycle"/>
    <property type="evidence" value="ECO:0007669"/>
    <property type="project" value="InterPro"/>
</dbReference>
<dbReference type="InterPro" id="IPR020557">
    <property type="entry name" value="Fumarate_lyase_CS"/>
</dbReference>
<evidence type="ECO:0000256" key="4">
    <source>
        <dbReference type="ARBA" id="ARBA00023239"/>
    </source>
</evidence>
<dbReference type="Gene3D" id="1.10.40.30">
    <property type="entry name" value="Fumarase/aspartase (C-terminal domain)"/>
    <property type="match status" value="1"/>
</dbReference>
<evidence type="ECO:0000259" key="8">
    <source>
        <dbReference type="Pfam" id="PF00206"/>
    </source>
</evidence>
<dbReference type="InterPro" id="IPR022761">
    <property type="entry name" value="Fumarate_lyase_N"/>
</dbReference>
<evidence type="ECO:0000313" key="10">
    <source>
        <dbReference type="EMBL" id="EHO73176.1"/>
    </source>
</evidence>
<dbReference type="AlphaFoldDB" id="H1HKS5"/>
<dbReference type="InterPro" id="IPR018951">
    <property type="entry name" value="Fumarase_C_C"/>
</dbReference>
<dbReference type="InterPro" id="IPR004708">
    <property type="entry name" value="ApsA"/>
</dbReference>
<evidence type="ECO:0000256" key="2">
    <source>
        <dbReference type="ARBA" id="ARBA00012992"/>
    </source>
</evidence>
<comment type="caution">
    <text evidence="10">The sequence shown here is derived from an EMBL/GenBank/DDBJ whole genome shotgun (WGS) entry which is preliminary data.</text>
</comment>
<dbReference type="GO" id="GO:0006531">
    <property type="term" value="P:aspartate metabolic process"/>
    <property type="evidence" value="ECO:0007669"/>
    <property type="project" value="InterPro"/>
</dbReference>
<dbReference type="SUPFAM" id="SSF48557">
    <property type="entry name" value="L-aspartase-like"/>
    <property type="match status" value="1"/>
</dbReference>
<dbReference type="NCBIfam" id="NF008909">
    <property type="entry name" value="PRK12273.1"/>
    <property type="match status" value="1"/>
</dbReference>
<dbReference type="InterPro" id="IPR000362">
    <property type="entry name" value="Fumarate_lyase_fam"/>
</dbReference>
<dbReference type="InterPro" id="IPR008948">
    <property type="entry name" value="L-Aspartase-like"/>
</dbReference>
<dbReference type="PRINTS" id="PR00145">
    <property type="entry name" value="ARGSUCLYASE"/>
</dbReference>
<dbReference type="FunFam" id="1.10.40.30:FF:000002">
    <property type="entry name" value="Fumarate hydratase class II"/>
    <property type="match status" value="1"/>
</dbReference>
<evidence type="ECO:0000256" key="3">
    <source>
        <dbReference type="ARBA" id="ARBA00016146"/>
    </source>
</evidence>
<dbReference type="PROSITE" id="PS00163">
    <property type="entry name" value="FUMARATE_LYASES"/>
    <property type="match status" value="1"/>
</dbReference>
<dbReference type="EC" id="4.3.1.1" evidence="2 5"/>
<comment type="catalytic activity">
    <reaction evidence="6">
        <text>L-aspartate = fumarate + NH4(+)</text>
        <dbReference type="Rhea" id="RHEA:16601"/>
        <dbReference type="ChEBI" id="CHEBI:28938"/>
        <dbReference type="ChEBI" id="CHEBI:29806"/>
        <dbReference type="ChEBI" id="CHEBI:29991"/>
        <dbReference type="EC" id="4.3.1.1"/>
    </reaction>
</comment>
<evidence type="ECO:0000256" key="7">
    <source>
        <dbReference type="SAM" id="Coils"/>
    </source>
</evidence>
<keyword evidence="7" id="KW-0175">Coiled coil</keyword>
<dbReference type="PANTHER" id="PTHR42696:SF2">
    <property type="entry name" value="ASPARTATE AMMONIA-LYASE"/>
    <property type="match status" value="1"/>
</dbReference>
<comment type="similarity">
    <text evidence="1 6">Belongs to the class-II fumarase/aspartase family. Aspartase subfamily.</text>
</comment>
<evidence type="ECO:0000259" key="9">
    <source>
        <dbReference type="Pfam" id="PF10415"/>
    </source>
</evidence>
<dbReference type="PATRIC" id="fig|999422.3.peg.792"/>
<dbReference type="GO" id="GO:0008797">
    <property type="term" value="F:aspartate ammonia-lyase activity"/>
    <property type="evidence" value="ECO:0007669"/>
    <property type="project" value="UniProtKB-UniRule"/>
</dbReference>
<proteinExistence type="inferred from homology"/>
<dbReference type="Pfam" id="PF10415">
    <property type="entry name" value="FumaraseC_C"/>
    <property type="match status" value="1"/>
</dbReference>
<sequence>MIHWGIEEFFMKDNSSFPIKHQHSTPMSEEKFRVESDLLGELKVPIDAYYGVQTQRGINNYHISRKKMRDYPDYIVAIAYVKLAAVQTNHSLGVINDEISGAISQACQEIIDGKMHENFPIDMMQGGAGTSVNMNANEVIANRALEIMGHKKGDYQYCYPNDHVNCGQSTNDVYPTSIRLALIRMNKSLVSSLTGLISALRYKGEEFKDVLKMGRTQLQDAVPMTAGQEFNAYANNLEEEVLNLERNVKLLHEINMGGTAIGTGLNAVPGFAKLCAANLSKLTGEPFVSATDLVEATPDTGAYVSYSGALKRLAVKLSKICNDFRLMASGPRCGLNEINLPPKAPGSSIMPGKVNPVIPEVTNQVCFKVIGNDVTVTFAAEAGQLELNVMEPVITECLFESLWWLHNAIDTLTEECVLGITVNKERCYEMVKNSIGIVTALNPYIGYKNSTKVAKEALETNRSVYDIVLEKELMTKDKLDEALDPKNMLVSHKFIK</sequence>
<keyword evidence="4 6" id="KW-0456">Lyase</keyword>
<dbReference type="FunFam" id="1.10.275.10:FF:000001">
    <property type="entry name" value="Fumarate hydratase, mitochondrial"/>
    <property type="match status" value="1"/>
</dbReference>
<dbReference type="InterPro" id="IPR024083">
    <property type="entry name" value="Fumarase/histidase_N"/>
</dbReference>
<feature type="domain" description="Fumarate lyase N-terminal" evidence="8">
    <location>
        <begin position="40"/>
        <end position="371"/>
    </location>
</feature>
<dbReference type="NCBIfam" id="TIGR00839">
    <property type="entry name" value="aspA"/>
    <property type="match status" value="1"/>
</dbReference>
<protein>
    <recommendedName>
        <fullName evidence="3 5">Aspartate ammonia-lyase</fullName>
        <shortName evidence="6">Aspartase</shortName>
        <ecNumber evidence="2 5">4.3.1.1</ecNumber>
    </recommendedName>
</protein>
<dbReference type="Pfam" id="PF00206">
    <property type="entry name" value="Lyase_1"/>
    <property type="match status" value="1"/>
</dbReference>
<dbReference type="GO" id="GO:0005829">
    <property type="term" value="C:cytosol"/>
    <property type="evidence" value="ECO:0007669"/>
    <property type="project" value="TreeGrafter"/>
</dbReference>
<feature type="coiled-coil region" evidence="7">
    <location>
        <begin position="227"/>
        <end position="254"/>
    </location>
</feature>
<dbReference type="Gene3D" id="1.20.200.10">
    <property type="entry name" value="Fumarase/aspartase (Central domain)"/>
    <property type="match status" value="1"/>
</dbReference>
<dbReference type="PRINTS" id="PR00149">
    <property type="entry name" value="FUMRATELYASE"/>
</dbReference>
<name>H1HKS5_9BACT</name>
<dbReference type="FunFam" id="1.20.200.10:FF:000001">
    <property type="entry name" value="Fumarate hydratase, mitochondrial"/>
    <property type="match status" value="1"/>
</dbReference>
<dbReference type="Proteomes" id="UP000003167">
    <property type="component" value="Unassembled WGS sequence"/>
</dbReference>
<evidence type="ECO:0000256" key="5">
    <source>
        <dbReference type="NCBIfam" id="TIGR00839"/>
    </source>
</evidence>
<evidence type="ECO:0000313" key="11">
    <source>
        <dbReference type="Proteomes" id="UP000003167"/>
    </source>
</evidence>
<evidence type="ECO:0000256" key="6">
    <source>
        <dbReference type="RuleBase" id="RU362017"/>
    </source>
</evidence>
<dbReference type="HOGENOM" id="CLU_021594_4_1_10"/>
<organism evidence="10 11">
    <name type="scientific">Segatella maculosa OT 289</name>
    <dbReference type="NCBI Taxonomy" id="999422"/>
    <lineage>
        <taxon>Bacteria</taxon>
        <taxon>Pseudomonadati</taxon>
        <taxon>Bacteroidota</taxon>
        <taxon>Bacteroidia</taxon>
        <taxon>Bacteroidales</taxon>
        <taxon>Prevotellaceae</taxon>
        <taxon>Segatella</taxon>
    </lineage>
</organism>
<keyword evidence="11" id="KW-1185">Reference proteome</keyword>
<dbReference type="CDD" id="cd01357">
    <property type="entry name" value="Aspartase"/>
    <property type="match status" value="1"/>
</dbReference>
<gene>
    <name evidence="10" type="ORF">HMPREF9944_00769</name>
</gene>
<dbReference type="STRING" id="999422.HMPREF9944_00769"/>
<dbReference type="EMBL" id="AGEK01000016">
    <property type="protein sequence ID" value="EHO73176.1"/>
    <property type="molecule type" value="Genomic_DNA"/>
</dbReference>